<protein>
    <submittedName>
        <fullName evidence="1">Uncharacterized protein</fullName>
    </submittedName>
</protein>
<evidence type="ECO:0000313" key="2">
    <source>
        <dbReference type="Proteomes" id="UP000053144"/>
    </source>
</evidence>
<name>A0A0L9U836_PHAAN</name>
<dbReference type="AlphaFoldDB" id="A0A0L9U836"/>
<organism evidence="1 2">
    <name type="scientific">Phaseolus angularis</name>
    <name type="common">Azuki bean</name>
    <name type="synonym">Vigna angularis</name>
    <dbReference type="NCBI Taxonomy" id="3914"/>
    <lineage>
        <taxon>Eukaryota</taxon>
        <taxon>Viridiplantae</taxon>
        <taxon>Streptophyta</taxon>
        <taxon>Embryophyta</taxon>
        <taxon>Tracheophyta</taxon>
        <taxon>Spermatophyta</taxon>
        <taxon>Magnoliopsida</taxon>
        <taxon>eudicotyledons</taxon>
        <taxon>Gunneridae</taxon>
        <taxon>Pentapetalae</taxon>
        <taxon>rosids</taxon>
        <taxon>fabids</taxon>
        <taxon>Fabales</taxon>
        <taxon>Fabaceae</taxon>
        <taxon>Papilionoideae</taxon>
        <taxon>50 kb inversion clade</taxon>
        <taxon>NPAAA clade</taxon>
        <taxon>indigoferoid/millettioid clade</taxon>
        <taxon>Phaseoleae</taxon>
        <taxon>Vigna</taxon>
    </lineage>
</organism>
<evidence type="ECO:0000313" key="1">
    <source>
        <dbReference type="EMBL" id="KOM38624.1"/>
    </source>
</evidence>
<proteinExistence type="predicted"/>
<dbReference type="EMBL" id="CM003373">
    <property type="protein sequence ID" value="KOM38624.1"/>
    <property type="molecule type" value="Genomic_DNA"/>
</dbReference>
<dbReference type="Gramene" id="KOM38624">
    <property type="protein sequence ID" value="KOM38624"/>
    <property type="gene ID" value="LR48_Vigan03g200600"/>
</dbReference>
<reference evidence="2" key="1">
    <citation type="journal article" date="2015" name="Proc. Natl. Acad. Sci. U.S.A.">
        <title>Genome sequencing of adzuki bean (Vigna angularis) provides insight into high starch and low fat accumulation and domestication.</title>
        <authorList>
            <person name="Yang K."/>
            <person name="Tian Z."/>
            <person name="Chen C."/>
            <person name="Luo L."/>
            <person name="Zhao B."/>
            <person name="Wang Z."/>
            <person name="Yu L."/>
            <person name="Li Y."/>
            <person name="Sun Y."/>
            <person name="Li W."/>
            <person name="Chen Y."/>
            <person name="Li Y."/>
            <person name="Zhang Y."/>
            <person name="Ai D."/>
            <person name="Zhao J."/>
            <person name="Shang C."/>
            <person name="Ma Y."/>
            <person name="Wu B."/>
            <person name="Wang M."/>
            <person name="Gao L."/>
            <person name="Sun D."/>
            <person name="Zhang P."/>
            <person name="Guo F."/>
            <person name="Wang W."/>
            <person name="Li Y."/>
            <person name="Wang J."/>
            <person name="Varshney R.K."/>
            <person name="Wang J."/>
            <person name="Ling H.Q."/>
            <person name="Wan P."/>
        </authorList>
    </citation>
    <scope>NUCLEOTIDE SEQUENCE</scope>
    <source>
        <strain evidence="2">cv. Jingnong 6</strain>
    </source>
</reference>
<gene>
    <name evidence="1" type="ORF">LR48_Vigan03g200600</name>
</gene>
<accession>A0A0L9U836</accession>
<dbReference type="Proteomes" id="UP000053144">
    <property type="component" value="Chromosome 3"/>
</dbReference>
<sequence length="178" mass="19747">MLRLNSGSSVSSRVSVSSKATSSLGIGVTAKTIRENKIDPPKEHVETEWKANEGYDWVDIEVGGEDDLFIMIKNQMEGKVKEAGRTNIPNLQELEVDIHGKGKEASVGHSIGYGDKPLDISELEGPLIRMRKGVSIDLGRHELKELKGDGKRKLVEDLATKKKACEEKHKSWVDEKKK</sequence>